<gene>
    <name evidence="1" type="ORF">SAMN05518684_103328</name>
</gene>
<dbReference type="AlphaFoldDB" id="A0A1H9RTM1"/>
<dbReference type="STRING" id="1601833.SAMN05518684_103328"/>
<keyword evidence="2" id="KW-1185">Reference proteome</keyword>
<dbReference type="Proteomes" id="UP000198571">
    <property type="component" value="Unassembled WGS sequence"/>
</dbReference>
<protein>
    <submittedName>
        <fullName evidence="1">Uncharacterized protein</fullName>
    </submittedName>
</protein>
<reference evidence="2" key="1">
    <citation type="submission" date="2016-10" db="EMBL/GenBank/DDBJ databases">
        <authorList>
            <person name="Varghese N."/>
            <person name="Submissions S."/>
        </authorList>
    </citation>
    <scope>NUCLEOTIDE SEQUENCE [LARGE SCALE GENOMIC DNA]</scope>
    <source>
        <strain evidence="2">S9</strain>
    </source>
</reference>
<evidence type="ECO:0000313" key="1">
    <source>
        <dbReference type="EMBL" id="SER76056.1"/>
    </source>
</evidence>
<dbReference type="EMBL" id="FOGT01000003">
    <property type="protein sequence ID" value="SER76056.1"/>
    <property type="molecule type" value="Genomic_DNA"/>
</dbReference>
<sequence>MKNYFMTKQTEYFYRIKSIVMAGPLRYFLCLTSKVYPKGDDS</sequence>
<name>A0A1H9RTM1_9BACI</name>
<evidence type="ECO:0000313" key="2">
    <source>
        <dbReference type="Proteomes" id="UP000198571"/>
    </source>
</evidence>
<proteinExistence type="predicted"/>
<organism evidence="1 2">
    <name type="scientific">Salipaludibacillus aurantiacus</name>
    <dbReference type="NCBI Taxonomy" id="1601833"/>
    <lineage>
        <taxon>Bacteria</taxon>
        <taxon>Bacillati</taxon>
        <taxon>Bacillota</taxon>
        <taxon>Bacilli</taxon>
        <taxon>Bacillales</taxon>
        <taxon>Bacillaceae</taxon>
    </lineage>
</organism>
<accession>A0A1H9RTM1</accession>